<sequence>MGLLLGDIEYSKNGSATALIWGASPQIRQKCLKRNVRQAYHKLCIGTKELKVCAKCSSGAEQTTGR</sequence>
<dbReference type="Proteomes" id="UP000029120">
    <property type="component" value="Unassembled WGS sequence"/>
</dbReference>
<dbReference type="EMBL" id="KL967373">
    <property type="protein sequence ID" value="KFK24589.1"/>
    <property type="molecule type" value="Genomic_DNA"/>
</dbReference>
<proteinExistence type="predicted"/>
<dbReference type="Pfam" id="PF10217">
    <property type="entry name" value="DUF2039"/>
    <property type="match status" value="1"/>
</dbReference>
<dbReference type="Gramene" id="KFK24589">
    <property type="protein sequence ID" value="KFK24589"/>
    <property type="gene ID" value="AALP_AAs67532U001300"/>
</dbReference>
<dbReference type="InterPro" id="IPR019351">
    <property type="entry name" value="DUF2039"/>
</dbReference>
<evidence type="ECO:0000313" key="2">
    <source>
        <dbReference type="Proteomes" id="UP000029120"/>
    </source>
</evidence>
<evidence type="ECO:0000313" key="1">
    <source>
        <dbReference type="EMBL" id="KFK24589.1"/>
    </source>
</evidence>
<dbReference type="OrthoDB" id="446074at2759"/>
<name>A0A087G3Y7_ARAAL</name>
<keyword evidence="2" id="KW-1185">Reference proteome</keyword>
<organism evidence="1 2">
    <name type="scientific">Arabis alpina</name>
    <name type="common">Alpine rock-cress</name>
    <dbReference type="NCBI Taxonomy" id="50452"/>
    <lineage>
        <taxon>Eukaryota</taxon>
        <taxon>Viridiplantae</taxon>
        <taxon>Streptophyta</taxon>
        <taxon>Embryophyta</taxon>
        <taxon>Tracheophyta</taxon>
        <taxon>Spermatophyta</taxon>
        <taxon>Magnoliopsida</taxon>
        <taxon>eudicotyledons</taxon>
        <taxon>Gunneridae</taxon>
        <taxon>Pentapetalae</taxon>
        <taxon>rosids</taxon>
        <taxon>malvids</taxon>
        <taxon>Brassicales</taxon>
        <taxon>Brassicaceae</taxon>
        <taxon>Arabideae</taxon>
        <taxon>Arabis</taxon>
    </lineage>
</organism>
<protein>
    <submittedName>
        <fullName evidence="1">Uncharacterized protein</fullName>
    </submittedName>
</protein>
<gene>
    <name evidence="1" type="ORF">AALP_AAs67532U001300</name>
</gene>
<reference evidence="2" key="1">
    <citation type="journal article" date="2015" name="Nat. Plants">
        <title>Genome expansion of Arabis alpina linked with retrotransposition and reduced symmetric DNA methylation.</title>
        <authorList>
            <person name="Willing E.M."/>
            <person name="Rawat V."/>
            <person name="Mandakova T."/>
            <person name="Maumus F."/>
            <person name="James G.V."/>
            <person name="Nordstroem K.J."/>
            <person name="Becker C."/>
            <person name="Warthmann N."/>
            <person name="Chica C."/>
            <person name="Szarzynska B."/>
            <person name="Zytnicki M."/>
            <person name="Albani M.C."/>
            <person name="Kiefer C."/>
            <person name="Bergonzi S."/>
            <person name="Castaings L."/>
            <person name="Mateos J.L."/>
            <person name="Berns M.C."/>
            <person name="Bujdoso N."/>
            <person name="Piofczyk T."/>
            <person name="de Lorenzo L."/>
            <person name="Barrero-Sicilia C."/>
            <person name="Mateos I."/>
            <person name="Piednoel M."/>
            <person name="Hagmann J."/>
            <person name="Chen-Min-Tao R."/>
            <person name="Iglesias-Fernandez R."/>
            <person name="Schuster S.C."/>
            <person name="Alonso-Blanco C."/>
            <person name="Roudier F."/>
            <person name="Carbonero P."/>
            <person name="Paz-Ares J."/>
            <person name="Davis S.J."/>
            <person name="Pecinka A."/>
            <person name="Quesneville H."/>
            <person name="Colot V."/>
            <person name="Lysak M.A."/>
            <person name="Weigel D."/>
            <person name="Coupland G."/>
            <person name="Schneeberger K."/>
        </authorList>
    </citation>
    <scope>NUCLEOTIDE SEQUENCE [LARGE SCALE GENOMIC DNA]</scope>
    <source>
        <strain evidence="2">cv. Pajares</strain>
    </source>
</reference>
<accession>A0A087G3Y7</accession>
<dbReference type="AlphaFoldDB" id="A0A087G3Y7"/>